<protein>
    <submittedName>
        <fullName evidence="1">Uncharacterized protein</fullName>
    </submittedName>
</protein>
<evidence type="ECO:0000313" key="2">
    <source>
        <dbReference type="Proteomes" id="UP001162992"/>
    </source>
</evidence>
<comment type="caution">
    <text evidence="1">The sequence shown here is derived from an EMBL/GenBank/DDBJ whole genome shotgun (WGS) entry which is preliminary data.</text>
</comment>
<organism evidence="1 2">
    <name type="scientific">Diphasiastrum complanatum</name>
    <name type="common">Issler's clubmoss</name>
    <name type="synonym">Lycopodium complanatum</name>
    <dbReference type="NCBI Taxonomy" id="34168"/>
    <lineage>
        <taxon>Eukaryota</taxon>
        <taxon>Viridiplantae</taxon>
        <taxon>Streptophyta</taxon>
        <taxon>Embryophyta</taxon>
        <taxon>Tracheophyta</taxon>
        <taxon>Lycopodiopsida</taxon>
        <taxon>Lycopodiales</taxon>
        <taxon>Lycopodiaceae</taxon>
        <taxon>Lycopodioideae</taxon>
        <taxon>Diphasiastrum</taxon>
    </lineage>
</organism>
<reference evidence="2" key="1">
    <citation type="journal article" date="2024" name="Proc. Natl. Acad. Sci. U.S.A.">
        <title>Extraordinary preservation of gene collinearity over three hundred million years revealed in homosporous lycophytes.</title>
        <authorList>
            <person name="Li C."/>
            <person name="Wickell D."/>
            <person name="Kuo L.Y."/>
            <person name="Chen X."/>
            <person name="Nie B."/>
            <person name="Liao X."/>
            <person name="Peng D."/>
            <person name="Ji J."/>
            <person name="Jenkins J."/>
            <person name="Williams M."/>
            <person name="Shu S."/>
            <person name="Plott C."/>
            <person name="Barry K."/>
            <person name="Rajasekar S."/>
            <person name="Grimwood J."/>
            <person name="Han X."/>
            <person name="Sun S."/>
            <person name="Hou Z."/>
            <person name="He W."/>
            <person name="Dai G."/>
            <person name="Sun C."/>
            <person name="Schmutz J."/>
            <person name="Leebens-Mack J.H."/>
            <person name="Li F.W."/>
            <person name="Wang L."/>
        </authorList>
    </citation>
    <scope>NUCLEOTIDE SEQUENCE [LARGE SCALE GENOMIC DNA]</scope>
    <source>
        <strain evidence="2">cv. PW_Plant_1</strain>
    </source>
</reference>
<keyword evidence="2" id="KW-1185">Reference proteome</keyword>
<sequence>MEAAKMGFQMQLIPPFRYAIVEESFYRGAYPTLKNFRFLRRLHLKTIISLTPEPQPNLDLREFCQNEDISIRHFYVEKFQEVVTLTNAKVIQILELIICPENLPLYLHCLDGARVTGLVVMCFRKLQCWNLSTSTAEFCRFQREGEISREESQFVETFRGDFNVPAVIPNWLWQGIRTVKHPTFRLHLLPSPFQAEREGEAFTGVNGFLANSNASLQSSSNSSDGQGDCNKRHRMVCSKSEKGLHLLATNCTSVIAGKNILQSASTEDQDSKSKGMNYMKDEDLTNLQREEVHSSGVLLKKPDNQVTCRSKKNATFDSNPGIRNHQIECRKLEMEALSLEGLNLVRWKLQMPPLPKRPNLALCICNDGKVGYLQETNFSWSYLRNCLH</sequence>
<proteinExistence type="predicted"/>
<dbReference type="Proteomes" id="UP001162992">
    <property type="component" value="Chromosome 11"/>
</dbReference>
<name>A0ACC2C822_DIPCM</name>
<evidence type="ECO:0000313" key="1">
    <source>
        <dbReference type="EMBL" id="KAJ7538146.1"/>
    </source>
</evidence>
<accession>A0ACC2C822</accession>
<dbReference type="EMBL" id="CM055102">
    <property type="protein sequence ID" value="KAJ7538146.1"/>
    <property type="molecule type" value="Genomic_DNA"/>
</dbReference>
<gene>
    <name evidence="1" type="ORF">O6H91_11G035900</name>
</gene>